<proteinExistence type="predicted"/>
<evidence type="ECO:0000313" key="3">
    <source>
        <dbReference type="RefSeq" id="XP_027108255.1"/>
    </source>
</evidence>
<keyword evidence="2" id="KW-1185">Reference proteome</keyword>
<gene>
    <name evidence="3" type="primary">LOC113728001</name>
</gene>
<reference evidence="2" key="1">
    <citation type="journal article" date="2025" name="Foods">
        <title>Unveiling the Microbial Signatures of Arabica Coffee Cherries: Insights into Ripeness Specific Diversity, Functional Traits, and Implications for Quality and Safety.</title>
        <authorList>
            <consortium name="RefSeq"/>
            <person name="Tenea G.N."/>
            <person name="Cifuentes V."/>
            <person name="Reyes P."/>
            <person name="Cevallos-Vallejos M."/>
        </authorList>
    </citation>
    <scope>NUCLEOTIDE SEQUENCE [LARGE SCALE GENOMIC DNA]</scope>
</reference>
<feature type="domain" description="F-box" evidence="1">
    <location>
        <begin position="11"/>
        <end position="52"/>
    </location>
</feature>
<dbReference type="SUPFAM" id="SSF81383">
    <property type="entry name" value="F-box domain"/>
    <property type="match status" value="1"/>
</dbReference>
<dbReference type="InterPro" id="IPR055336">
    <property type="entry name" value="At4g00755-like"/>
</dbReference>
<evidence type="ECO:0000313" key="2">
    <source>
        <dbReference type="Proteomes" id="UP001652660"/>
    </source>
</evidence>
<dbReference type="PANTHER" id="PTHR39741:SF14">
    <property type="entry name" value="F-BOX DOMAIN-CONTAINING PROTEIN"/>
    <property type="match status" value="1"/>
</dbReference>
<organism evidence="2 3">
    <name type="scientific">Coffea arabica</name>
    <name type="common">Arabian coffee</name>
    <dbReference type="NCBI Taxonomy" id="13443"/>
    <lineage>
        <taxon>Eukaryota</taxon>
        <taxon>Viridiplantae</taxon>
        <taxon>Streptophyta</taxon>
        <taxon>Embryophyta</taxon>
        <taxon>Tracheophyta</taxon>
        <taxon>Spermatophyta</taxon>
        <taxon>Magnoliopsida</taxon>
        <taxon>eudicotyledons</taxon>
        <taxon>Gunneridae</taxon>
        <taxon>Pentapetalae</taxon>
        <taxon>asterids</taxon>
        <taxon>lamiids</taxon>
        <taxon>Gentianales</taxon>
        <taxon>Rubiaceae</taxon>
        <taxon>Ixoroideae</taxon>
        <taxon>Gardenieae complex</taxon>
        <taxon>Bertiereae - Coffeeae clade</taxon>
        <taxon>Coffeeae</taxon>
        <taxon>Coffea</taxon>
    </lineage>
</organism>
<dbReference type="Pfam" id="PF12937">
    <property type="entry name" value="F-box-like"/>
    <property type="match status" value="1"/>
</dbReference>
<dbReference type="Proteomes" id="UP001652660">
    <property type="component" value="Chromosome 2c"/>
</dbReference>
<dbReference type="RefSeq" id="XP_027108255.1">
    <property type="nucleotide sequence ID" value="XM_027252454.2"/>
</dbReference>
<dbReference type="SMART" id="SM00256">
    <property type="entry name" value="FBOX"/>
    <property type="match status" value="1"/>
</dbReference>
<dbReference type="InterPro" id="IPR036047">
    <property type="entry name" value="F-box-like_dom_sf"/>
</dbReference>
<dbReference type="PANTHER" id="PTHR39741">
    <property type="entry name" value="F-BOX DOMAIN CONTAINING PROTEIN, EXPRESSED"/>
    <property type="match status" value="1"/>
</dbReference>
<dbReference type="GeneID" id="113728001"/>
<protein>
    <submittedName>
        <fullName evidence="3">F-box protein At4g00755-like</fullName>
    </submittedName>
</protein>
<dbReference type="OrthoDB" id="63379at2759"/>
<dbReference type="AlphaFoldDB" id="A0A6P6W045"/>
<name>A0A6P6W045_COFAR</name>
<reference evidence="3" key="2">
    <citation type="submission" date="2025-08" db="UniProtKB">
        <authorList>
            <consortium name="RefSeq"/>
        </authorList>
    </citation>
    <scope>IDENTIFICATION</scope>
    <source>
        <tissue evidence="3">Leaves</tissue>
    </source>
</reference>
<evidence type="ECO:0000259" key="1">
    <source>
        <dbReference type="SMART" id="SM00256"/>
    </source>
</evidence>
<sequence>MDACVDFVQSLVTDMVLNIFERLDDPADLVRASVVSRHWQDFVIATGLSKQLCVEFYPQLANVEHVTESNSRTITLNHAGASNSLEWDILERDHKVYASLSQVLTKLISSPVECIAEAFSASSTDNYPDESIVNTLDPRDRFALRASYWSSKGHKDPSVPETLIYKLKADFCVITEIDIQPFEAFFQPGDPIYSAKSVRFRMGHPKSPTDIEDDLSYLPLQQPADDKFIWTYTSEEFAMTQENRLQHFKFSQPALCIGGFLQIELLGRVQQQEMDGLLYICVSHVKVLGRPLSPAFHVEILEPSGKFLLKYCPHALQHTLQSKEPELAPMPIIATEDVFWGRVGLLQYLVGGNQEADGPFDSDDEENEMDQFVL</sequence>
<dbReference type="Gene3D" id="1.20.1280.50">
    <property type="match status" value="1"/>
</dbReference>
<accession>A0A6P6W045</accession>
<dbReference type="InterPro" id="IPR001810">
    <property type="entry name" value="F-box_dom"/>
</dbReference>